<gene>
    <name evidence="1" type="ORF">EDD32_1279</name>
</gene>
<organism evidence="1 2">
    <name type="scientific">Georgenia muralis</name>
    <dbReference type="NCBI Taxonomy" id="154117"/>
    <lineage>
        <taxon>Bacteria</taxon>
        <taxon>Bacillati</taxon>
        <taxon>Actinomycetota</taxon>
        <taxon>Actinomycetes</taxon>
        <taxon>Micrococcales</taxon>
        <taxon>Bogoriellaceae</taxon>
        <taxon>Georgenia</taxon>
    </lineage>
</organism>
<sequence>MGVHWRFRGHIAGVGTAEGTRLVVGHWPSSPFGPFSDVMVERRDGRRILLAPDRRVADFVAATYRFDEVRLVPVRVRRSAVGWRVDAGPLELEIASGRRAPLGHLLRLVPGPVAESLTWARLVGPVAALVLPGVRTTGSAGGGRVEWYGARDVHRIAAARVRWEGRDLGGLRPVEPPTRFGFSSTPATPSVVTVTTGVRGTGARGAG</sequence>
<dbReference type="Proteomes" id="UP000280726">
    <property type="component" value="Unassembled WGS sequence"/>
</dbReference>
<dbReference type="EMBL" id="RKRA01000001">
    <property type="protein sequence ID" value="RPF26821.1"/>
    <property type="molecule type" value="Genomic_DNA"/>
</dbReference>
<protein>
    <submittedName>
        <fullName evidence="1">Uncharacterized protein</fullName>
    </submittedName>
</protein>
<dbReference type="OrthoDB" id="3571220at2"/>
<keyword evidence="2" id="KW-1185">Reference proteome</keyword>
<name>A0A3N5A4W1_9MICO</name>
<evidence type="ECO:0000313" key="1">
    <source>
        <dbReference type="EMBL" id="RPF26821.1"/>
    </source>
</evidence>
<proteinExistence type="predicted"/>
<reference evidence="1 2" key="1">
    <citation type="submission" date="2018-11" db="EMBL/GenBank/DDBJ databases">
        <title>Sequencing the genomes of 1000 actinobacteria strains.</title>
        <authorList>
            <person name="Klenk H.-P."/>
        </authorList>
    </citation>
    <scope>NUCLEOTIDE SEQUENCE [LARGE SCALE GENOMIC DNA]</scope>
    <source>
        <strain evidence="1 2">DSM 14418</strain>
    </source>
</reference>
<accession>A0A3N5A4W1</accession>
<comment type="caution">
    <text evidence="1">The sequence shown here is derived from an EMBL/GenBank/DDBJ whole genome shotgun (WGS) entry which is preliminary data.</text>
</comment>
<dbReference type="AlphaFoldDB" id="A0A3N5A4W1"/>
<dbReference type="RefSeq" id="WP_123915937.1">
    <property type="nucleotide sequence ID" value="NZ_RKRA01000001.1"/>
</dbReference>
<evidence type="ECO:0000313" key="2">
    <source>
        <dbReference type="Proteomes" id="UP000280726"/>
    </source>
</evidence>